<keyword evidence="1" id="KW-1133">Transmembrane helix</keyword>
<feature type="transmembrane region" description="Helical" evidence="1">
    <location>
        <begin position="6"/>
        <end position="24"/>
    </location>
</feature>
<gene>
    <name evidence="2" type="ORF">ERS852492_03050</name>
</gene>
<sequence>MTGMSFFGLFVIILILISFSIIIAEELRRKEEKRERTKMENITIMVVGWGLMILAIPLTIYLFISTSDDWKQLFITILGALKIYR</sequence>
<proteinExistence type="predicted"/>
<evidence type="ECO:0000313" key="3">
    <source>
        <dbReference type="Proteomes" id="UP000095780"/>
    </source>
</evidence>
<protein>
    <submittedName>
        <fullName evidence="2">Uncharacterized protein</fullName>
    </submittedName>
</protein>
<dbReference type="RefSeq" id="WP_055288190.1">
    <property type="nucleotide sequence ID" value="NZ_CABIXW010000014.1"/>
</dbReference>
<organism evidence="2 3">
    <name type="scientific">Lachnospira eligens</name>
    <dbReference type="NCBI Taxonomy" id="39485"/>
    <lineage>
        <taxon>Bacteria</taxon>
        <taxon>Bacillati</taxon>
        <taxon>Bacillota</taxon>
        <taxon>Clostridia</taxon>
        <taxon>Lachnospirales</taxon>
        <taxon>Lachnospiraceae</taxon>
        <taxon>Lachnospira</taxon>
    </lineage>
</organism>
<dbReference type="EMBL" id="CZBV01000014">
    <property type="protein sequence ID" value="CUQ92191.1"/>
    <property type="molecule type" value="Genomic_DNA"/>
</dbReference>
<keyword evidence="1" id="KW-0472">Membrane</keyword>
<evidence type="ECO:0000313" key="2">
    <source>
        <dbReference type="EMBL" id="CUQ92191.1"/>
    </source>
</evidence>
<reference evidence="2 3" key="1">
    <citation type="submission" date="2015-09" db="EMBL/GenBank/DDBJ databases">
        <authorList>
            <consortium name="Pathogen Informatics"/>
        </authorList>
    </citation>
    <scope>NUCLEOTIDE SEQUENCE [LARGE SCALE GENOMIC DNA]</scope>
    <source>
        <strain evidence="2 3">2789STDY5834878</strain>
    </source>
</reference>
<name>A0A175A8F2_9FIRM</name>
<keyword evidence="1" id="KW-0812">Transmembrane</keyword>
<evidence type="ECO:0000256" key="1">
    <source>
        <dbReference type="SAM" id="Phobius"/>
    </source>
</evidence>
<accession>A0A175A8F2</accession>
<dbReference type="AlphaFoldDB" id="A0A175A8F2"/>
<dbReference type="Proteomes" id="UP000095780">
    <property type="component" value="Unassembled WGS sequence"/>
</dbReference>
<feature type="transmembrane region" description="Helical" evidence="1">
    <location>
        <begin position="44"/>
        <end position="64"/>
    </location>
</feature>